<organism evidence="1">
    <name type="scientific">Ophidiomyces ophidiicola</name>
    <dbReference type="NCBI Taxonomy" id="1387563"/>
    <lineage>
        <taxon>Eukaryota</taxon>
        <taxon>Fungi</taxon>
        <taxon>Dikarya</taxon>
        <taxon>Ascomycota</taxon>
        <taxon>Pezizomycotina</taxon>
        <taxon>Eurotiomycetes</taxon>
        <taxon>Eurotiomycetidae</taxon>
        <taxon>Onygenales</taxon>
        <taxon>Onygenaceae</taxon>
        <taxon>Ophidiomyces</taxon>
    </lineage>
</organism>
<feature type="non-terminal residue" evidence="1">
    <location>
        <position position="59"/>
    </location>
</feature>
<proteinExistence type="predicted"/>
<protein>
    <submittedName>
        <fullName evidence="1">Uncharacterized protein</fullName>
    </submittedName>
</protein>
<dbReference type="EMBL" id="JALBCA010000008">
    <property type="protein sequence ID" value="KAI2392101.1"/>
    <property type="molecule type" value="Genomic_DNA"/>
</dbReference>
<name>A0ACB8V3X5_9EURO</name>
<gene>
    <name evidence="1" type="ORF">LOY88_000757</name>
</gene>
<evidence type="ECO:0000313" key="1">
    <source>
        <dbReference type="EMBL" id="KAI2392101.1"/>
    </source>
</evidence>
<comment type="caution">
    <text evidence="1">The sequence shown here is derived from an EMBL/GenBank/DDBJ whole genome shotgun (WGS) entry which is preliminary data.</text>
</comment>
<sequence>MGGKEKILKRPKDIREIDLPVFADFLEGMLAIEPDKRKSAAEMLQLPRLVRESEAQALF</sequence>
<reference evidence="1" key="1">
    <citation type="journal article" date="2022" name="bioRxiv">
        <title>Population genetic analysis of Ophidiomyces ophidiicola, the causative agent of snake fungal disease, indicates recent introductions to the USA.</title>
        <authorList>
            <person name="Ladner J.T."/>
            <person name="Palmer J.M."/>
            <person name="Ettinger C.L."/>
            <person name="Stajich J.E."/>
            <person name="Farrell T.M."/>
            <person name="Glorioso B.M."/>
            <person name="Lawson B."/>
            <person name="Price S.J."/>
            <person name="Stengle A.G."/>
            <person name="Grear D.A."/>
            <person name="Lorch J.M."/>
        </authorList>
    </citation>
    <scope>NUCLEOTIDE SEQUENCE</scope>
    <source>
        <strain evidence="1">NWHC 24266-5</strain>
    </source>
</reference>
<accession>A0ACB8V3X5</accession>